<evidence type="ECO:0000256" key="12">
    <source>
        <dbReference type="ARBA" id="ARBA00022989"/>
    </source>
</evidence>
<evidence type="ECO:0000313" key="20">
    <source>
        <dbReference type="EMBL" id="ARH55106.1"/>
    </source>
</evidence>
<proteinExistence type="inferred from homology"/>
<dbReference type="EC" id="7.1.1.2" evidence="4 18"/>
<evidence type="ECO:0000256" key="15">
    <source>
        <dbReference type="ARBA" id="ARBA00023128"/>
    </source>
</evidence>
<comment type="subcellular location">
    <subcellularLocation>
        <location evidence="2 18">Mitochondrion inner membrane</location>
        <topology evidence="2 18">Multi-pass membrane protein</topology>
    </subcellularLocation>
</comment>
<evidence type="ECO:0000256" key="11">
    <source>
        <dbReference type="ARBA" id="ARBA00022982"/>
    </source>
</evidence>
<feature type="transmembrane region" description="Helical" evidence="18">
    <location>
        <begin position="226"/>
        <end position="249"/>
    </location>
</feature>
<evidence type="ECO:0000259" key="19">
    <source>
        <dbReference type="Pfam" id="PF00361"/>
    </source>
</evidence>
<keyword evidence="16 18" id="KW-0472">Membrane</keyword>
<protein>
    <recommendedName>
        <fullName evidence="5 18">NADH-ubiquinone oxidoreductase chain 2</fullName>
        <ecNumber evidence="4 18">7.1.1.2</ecNumber>
    </recommendedName>
</protein>
<dbReference type="Pfam" id="PF00361">
    <property type="entry name" value="Proton_antipo_M"/>
    <property type="match status" value="1"/>
</dbReference>
<evidence type="ECO:0000256" key="13">
    <source>
        <dbReference type="ARBA" id="ARBA00023027"/>
    </source>
</evidence>
<evidence type="ECO:0000256" key="8">
    <source>
        <dbReference type="ARBA" id="ARBA00022692"/>
    </source>
</evidence>
<dbReference type="AlphaFoldDB" id="A0A343C500"/>
<keyword evidence="11 18" id="KW-0249">Electron transport</keyword>
<evidence type="ECO:0000256" key="9">
    <source>
        <dbReference type="ARBA" id="ARBA00022792"/>
    </source>
</evidence>
<evidence type="ECO:0000256" key="17">
    <source>
        <dbReference type="ARBA" id="ARBA00049551"/>
    </source>
</evidence>
<dbReference type="PRINTS" id="PR01436">
    <property type="entry name" value="NADHDHGNASE2"/>
</dbReference>
<comment type="function">
    <text evidence="18">Core subunit of the mitochondrial membrane respiratory chain NADH dehydrogenase (Complex I) which catalyzes electron transfer from NADH through the respiratory chain, using ubiquinone as an electron acceptor. Essential for the catalytic activity and assembly of complex I.</text>
</comment>
<feature type="transmembrane region" description="Helical" evidence="18">
    <location>
        <begin position="6"/>
        <end position="31"/>
    </location>
</feature>
<reference evidence="20" key="1">
    <citation type="submission" date="2016-04" db="EMBL/GenBank/DDBJ databases">
        <title>Mitochondria of beetle species.</title>
        <authorList>
            <person name="Hunter A."/>
            <person name="Moriniere J."/>
            <person name="Tang P."/>
            <person name="Linard B."/>
            <person name="Crampton-Platt A."/>
            <person name="Vogler A.P."/>
        </authorList>
    </citation>
    <scope>NUCLEOTIDE SEQUENCE</scope>
</reference>
<evidence type="ECO:0000256" key="4">
    <source>
        <dbReference type="ARBA" id="ARBA00012944"/>
    </source>
</evidence>
<feature type="transmembrane region" description="Helical" evidence="18">
    <location>
        <begin position="302"/>
        <end position="324"/>
    </location>
</feature>
<feature type="transmembrane region" description="Helical" evidence="18">
    <location>
        <begin position="187"/>
        <end position="205"/>
    </location>
</feature>
<dbReference type="PANTHER" id="PTHR46552">
    <property type="entry name" value="NADH-UBIQUINONE OXIDOREDUCTASE CHAIN 2"/>
    <property type="match status" value="1"/>
</dbReference>
<evidence type="ECO:0000256" key="7">
    <source>
        <dbReference type="ARBA" id="ARBA00022660"/>
    </source>
</evidence>
<geneLocation type="mitochondrion" evidence="20"/>
<evidence type="ECO:0000256" key="14">
    <source>
        <dbReference type="ARBA" id="ARBA00023075"/>
    </source>
</evidence>
<feature type="domain" description="NADH:quinone oxidoreductase/Mrp antiporter transmembrane" evidence="19">
    <location>
        <begin position="16"/>
        <end position="273"/>
    </location>
</feature>
<keyword evidence="7 18" id="KW-0679">Respiratory chain</keyword>
<evidence type="ECO:0000256" key="3">
    <source>
        <dbReference type="ARBA" id="ARBA00007012"/>
    </source>
</evidence>
<dbReference type="PANTHER" id="PTHR46552:SF1">
    <property type="entry name" value="NADH-UBIQUINONE OXIDOREDUCTASE CHAIN 2"/>
    <property type="match status" value="1"/>
</dbReference>
<accession>A0A343C500</accession>
<keyword evidence="14 18" id="KW-0830">Ubiquinone</keyword>
<keyword evidence="6" id="KW-0813">Transport</keyword>
<dbReference type="InterPro" id="IPR003917">
    <property type="entry name" value="NADH_UbQ_OxRdtase_chain2"/>
</dbReference>
<organism evidence="20">
    <name type="scientific">Niptus hololeucus</name>
    <dbReference type="NCBI Taxonomy" id="1588567"/>
    <lineage>
        <taxon>Eukaryota</taxon>
        <taxon>Metazoa</taxon>
        <taxon>Ecdysozoa</taxon>
        <taxon>Arthropoda</taxon>
        <taxon>Hexapoda</taxon>
        <taxon>Insecta</taxon>
        <taxon>Pterygota</taxon>
        <taxon>Neoptera</taxon>
        <taxon>Endopterygota</taxon>
        <taxon>Coleoptera</taxon>
        <taxon>Polyphaga</taxon>
        <taxon>Bostrichiformia</taxon>
        <taxon>Ptinidae</taxon>
        <taxon>Ptininae</taxon>
        <taxon>Niptus</taxon>
    </lineage>
</organism>
<feature type="transmembrane region" description="Helical" evidence="18">
    <location>
        <begin position="52"/>
        <end position="78"/>
    </location>
</feature>
<dbReference type="EMBL" id="KX087321">
    <property type="protein sequence ID" value="ARH55106.1"/>
    <property type="molecule type" value="Genomic_DNA"/>
</dbReference>
<dbReference type="InterPro" id="IPR001750">
    <property type="entry name" value="ND/Mrp_TM"/>
</dbReference>
<keyword evidence="10 18" id="KW-1278">Translocase</keyword>
<name>A0A343C500_9COLE</name>
<dbReference type="GO" id="GO:0008137">
    <property type="term" value="F:NADH dehydrogenase (ubiquinone) activity"/>
    <property type="evidence" value="ECO:0007669"/>
    <property type="project" value="UniProtKB-EC"/>
</dbReference>
<comment type="catalytic activity">
    <reaction evidence="17 18">
        <text>a ubiquinone + NADH + 5 H(+)(in) = a ubiquinol + NAD(+) + 4 H(+)(out)</text>
        <dbReference type="Rhea" id="RHEA:29091"/>
        <dbReference type="Rhea" id="RHEA-COMP:9565"/>
        <dbReference type="Rhea" id="RHEA-COMP:9566"/>
        <dbReference type="ChEBI" id="CHEBI:15378"/>
        <dbReference type="ChEBI" id="CHEBI:16389"/>
        <dbReference type="ChEBI" id="CHEBI:17976"/>
        <dbReference type="ChEBI" id="CHEBI:57540"/>
        <dbReference type="ChEBI" id="CHEBI:57945"/>
        <dbReference type="EC" id="7.1.1.2"/>
    </reaction>
</comment>
<feature type="transmembrane region" description="Helical" evidence="18">
    <location>
        <begin position="261"/>
        <end position="282"/>
    </location>
</feature>
<dbReference type="InterPro" id="IPR050175">
    <property type="entry name" value="Complex_I_Subunit_2"/>
</dbReference>
<keyword evidence="15 18" id="KW-0496">Mitochondrion</keyword>
<sequence length="325" mass="37489">MFFLTLMVGTMIAISSYSWMGMWMGLEINLLSMMPLMSDYKSPYSTESSLKYFIIQALASMILMFSIISTSLVSSFFFETEILMIMNLALMIKMGMAPFHFWFPEIIDGLNWMNCLILLTWQKIAPMMLIILNTANLKFINSMIIISLITGGLMGLNQSSLRKIMVYSSINHMGWMMAALMVNELIWWTYIFVYTLISFLMISFFKQNKIFKLNQIQSLKNSNTKMVILMNFLSLGGLPPFIGFIPKWLTINELISNNFMFTAFMAAVLTLITLYFYTRIFFPVMTLNKKSINLNLSTSKNWIYSISNSVNLLSLPICTIMAWIL</sequence>
<feature type="transmembrane region" description="Helical" evidence="18">
    <location>
        <begin position="139"/>
        <end position="157"/>
    </location>
</feature>
<evidence type="ECO:0000256" key="5">
    <source>
        <dbReference type="ARBA" id="ARBA00021008"/>
    </source>
</evidence>
<gene>
    <name evidence="20" type="primary">nad2</name>
</gene>
<comment type="similarity">
    <text evidence="3 18">Belongs to the complex I subunit 2 family.</text>
</comment>
<feature type="transmembrane region" description="Helical" evidence="18">
    <location>
        <begin position="115"/>
        <end position="133"/>
    </location>
</feature>
<keyword evidence="9 18" id="KW-0999">Mitochondrion inner membrane</keyword>
<dbReference type="GO" id="GO:0005743">
    <property type="term" value="C:mitochondrial inner membrane"/>
    <property type="evidence" value="ECO:0007669"/>
    <property type="project" value="UniProtKB-SubCell"/>
</dbReference>
<dbReference type="GO" id="GO:0006120">
    <property type="term" value="P:mitochondrial electron transport, NADH to ubiquinone"/>
    <property type="evidence" value="ECO:0007669"/>
    <property type="project" value="InterPro"/>
</dbReference>
<keyword evidence="12 18" id="KW-1133">Transmembrane helix</keyword>
<keyword evidence="8 18" id="KW-0812">Transmembrane</keyword>
<feature type="transmembrane region" description="Helical" evidence="18">
    <location>
        <begin position="84"/>
        <end position="103"/>
    </location>
</feature>
<evidence type="ECO:0000256" key="6">
    <source>
        <dbReference type="ARBA" id="ARBA00022448"/>
    </source>
</evidence>
<evidence type="ECO:0000256" key="2">
    <source>
        <dbReference type="ARBA" id="ARBA00004448"/>
    </source>
</evidence>
<keyword evidence="13 18" id="KW-0520">NAD</keyword>
<comment type="function">
    <text evidence="1">Core subunit of the mitochondrial membrane respiratory chain NADH dehydrogenase (Complex I) that is believed to belong to the minimal assembly required for catalysis. Complex I functions in the transfer of electrons from NADH to the respiratory chain. The immediate electron acceptor for the enzyme is believed to be ubiquinone.</text>
</comment>
<evidence type="ECO:0000256" key="18">
    <source>
        <dbReference type="RuleBase" id="RU003403"/>
    </source>
</evidence>
<evidence type="ECO:0000256" key="16">
    <source>
        <dbReference type="ARBA" id="ARBA00023136"/>
    </source>
</evidence>
<evidence type="ECO:0000256" key="10">
    <source>
        <dbReference type="ARBA" id="ARBA00022967"/>
    </source>
</evidence>
<evidence type="ECO:0000256" key="1">
    <source>
        <dbReference type="ARBA" id="ARBA00003257"/>
    </source>
</evidence>